<keyword evidence="1" id="KW-0723">Serine/threonine-protein kinase</keyword>
<reference evidence="2" key="2">
    <citation type="submission" date="2022-03" db="EMBL/GenBank/DDBJ databases">
        <title>Draft title - Genomic analysis of global carrot germplasm unveils the trajectory of domestication and the origin of high carotenoid orange carrot.</title>
        <authorList>
            <person name="Iorizzo M."/>
            <person name="Ellison S."/>
            <person name="Senalik D."/>
            <person name="Macko-Podgorni A."/>
            <person name="Grzebelus D."/>
            <person name="Bostan H."/>
            <person name="Rolling W."/>
            <person name="Curaba J."/>
            <person name="Simon P."/>
        </authorList>
    </citation>
    <scope>NUCLEOTIDE SEQUENCE</scope>
    <source>
        <tissue evidence="2">Leaf</tissue>
    </source>
</reference>
<keyword evidence="1" id="KW-0808">Transferase</keyword>
<dbReference type="PROSITE" id="PS00107">
    <property type="entry name" value="PROTEIN_KINASE_ATP"/>
    <property type="match status" value="1"/>
</dbReference>
<dbReference type="GO" id="GO:0005524">
    <property type="term" value="F:ATP binding"/>
    <property type="evidence" value="ECO:0007669"/>
    <property type="project" value="UniProtKB-UniRule"/>
</dbReference>
<dbReference type="PANTHER" id="PTHR48011:SF18">
    <property type="entry name" value="MITOGEN-ACTIVATED PROTEIN KINASE KINASE KINASE 19-RELATED"/>
    <property type="match status" value="1"/>
</dbReference>
<dbReference type="SUPFAM" id="SSF56112">
    <property type="entry name" value="Protein kinase-like (PK-like)"/>
    <property type="match status" value="1"/>
</dbReference>
<dbReference type="Gramene" id="KZN06901">
    <property type="protein sequence ID" value="KZN06901"/>
    <property type="gene ID" value="DCAR_007738"/>
</dbReference>
<dbReference type="Proteomes" id="UP000077755">
    <property type="component" value="Chromosome 2"/>
</dbReference>
<dbReference type="PROSITE" id="PS00108">
    <property type="entry name" value="PROTEIN_KINASE_ST"/>
    <property type="match status" value="1"/>
</dbReference>
<evidence type="ECO:0000313" key="2">
    <source>
        <dbReference type="EMBL" id="WOG89497.1"/>
    </source>
</evidence>
<evidence type="ECO:0000256" key="1">
    <source>
        <dbReference type="RuleBase" id="RU000304"/>
    </source>
</evidence>
<dbReference type="PROSITE" id="PS50011">
    <property type="entry name" value="PROTEIN_KINASE_DOM"/>
    <property type="match status" value="1"/>
</dbReference>
<dbReference type="Gene3D" id="1.10.510.10">
    <property type="entry name" value="Transferase(Phosphotransferase) domain 1"/>
    <property type="match status" value="2"/>
</dbReference>
<dbReference type="OMA" id="IVTCFGH"/>
<organism evidence="2 3">
    <name type="scientific">Daucus carota subsp. sativus</name>
    <name type="common">Carrot</name>
    <dbReference type="NCBI Taxonomy" id="79200"/>
    <lineage>
        <taxon>Eukaryota</taxon>
        <taxon>Viridiplantae</taxon>
        <taxon>Streptophyta</taxon>
        <taxon>Embryophyta</taxon>
        <taxon>Tracheophyta</taxon>
        <taxon>Spermatophyta</taxon>
        <taxon>Magnoliopsida</taxon>
        <taxon>eudicotyledons</taxon>
        <taxon>Gunneridae</taxon>
        <taxon>Pentapetalae</taxon>
        <taxon>asterids</taxon>
        <taxon>campanulids</taxon>
        <taxon>Apiales</taxon>
        <taxon>Apiaceae</taxon>
        <taxon>Apioideae</taxon>
        <taxon>Scandiceae</taxon>
        <taxon>Daucinae</taxon>
        <taxon>Daucus</taxon>
        <taxon>Daucus sect. Daucus</taxon>
    </lineage>
</organism>
<dbReference type="InterPro" id="IPR052751">
    <property type="entry name" value="Plant_MAPKKK"/>
</dbReference>
<dbReference type="AlphaFoldDB" id="A0A166ERX2"/>
<comment type="similarity">
    <text evidence="1">Belongs to the protein kinase superfamily.</text>
</comment>
<gene>
    <name evidence="2" type="ORF">DCAR_0208735</name>
</gene>
<accession>A0A166ERX2</accession>
<keyword evidence="1" id="KW-0418">Kinase</keyword>
<dbReference type="InterPro" id="IPR000719">
    <property type="entry name" value="Prot_kinase_dom"/>
</dbReference>
<dbReference type="GO" id="GO:0004674">
    <property type="term" value="F:protein serine/threonine kinase activity"/>
    <property type="evidence" value="ECO:0007669"/>
    <property type="project" value="UniProtKB-KW"/>
</dbReference>
<name>A0A166ERX2_DAUCS</name>
<dbReference type="InterPro" id="IPR011009">
    <property type="entry name" value="Kinase-like_dom_sf"/>
</dbReference>
<dbReference type="InterPro" id="IPR017441">
    <property type="entry name" value="Protein_kinase_ATP_BS"/>
</dbReference>
<dbReference type="GO" id="GO:0007165">
    <property type="term" value="P:signal transduction"/>
    <property type="evidence" value="ECO:0007669"/>
    <property type="project" value="TreeGrafter"/>
</dbReference>
<dbReference type="Pfam" id="PF00069">
    <property type="entry name" value="Pkinase"/>
    <property type="match status" value="2"/>
</dbReference>
<sequence length="275" mass="30846">MIMNKASILEWEKLRFLGEGLWGSVYLAKIVSHSSSSIPSYVALKLADANSSSTLQLEKTILDDLKGCPQIVQCFGCAFSVENGKLVYNLLLEYANGGTLEQLMEVSGDRMQEFEVSKFTYMLLKGLCHVHHKGYVHGDIKPDNILVFVTKQEDGEDEYSLKIADFGLAKSTSCDNAGEVGIVGVDIWALGSVVAEMLVGKSLWCSNVQLDVMLLIMCKESVDKWLEILPEFLSREAKDFLRRCMTMNKNDRWTGDRLLRHPFITQFHGTSLCEI</sequence>
<dbReference type="PANTHER" id="PTHR48011">
    <property type="entry name" value="CCR4-NOT TRANSCRIPTIONAL COMPLEX SUBUNIT CAF120-RELATED"/>
    <property type="match status" value="1"/>
</dbReference>
<keyword evidence="1" id="KW-0067">ATP-binding</keyword>
<keyword evidence="3" id="KW-1185">Reference proteome</keyword>
<dbReference type="EMBL" id="CP093344">
    <property type="protein sequence ID" value="WOG89497.1"/>
    <property type="molecule type" value="Genomic_DNA"/>
</dbReference>
<evidence type="ECO:0000313" key="3">
    <source>
        <dbReference type="Proteomes" id="UP000077755"/>
    </source>
</evidence>
<dbReference type="Gene3D" id="3.30.200.20">
    <property type="entry name" value="Phosphorylase Kinase, domain 1"/>
    <property type="match status" value="1"/>
</dbReference>
<proteinExistence type="inferred from homology"/>
<dbReference type="InterPro" id="IPR008271">
    <property type="entry name" value="Ser/Thr_kinase_AS"/>
</dbReference>
<dbReference type="SMART" id="SM00220">
    <property type="entry name" value="S_TKc"/>
    <property type="match status" value="1"/>
</dbReference>
<protein>
    <submittedName>
        <fullName evidence="2">Uncharacterized protein</fullName>
    </submittedName>
</protein>
<keyword evidence="1" id="KW-0547">Nucleotide-binding</keyword>
<reference evidence="2" key="1">
    <citation type="journal article" date="2016" name="Nat. Genet.">
        <title>A high-quality carrot genome assembly provides new insights into carotenoid accumulation and asterid genome evolution.</title>
        <authorList>
            <person name="Iorizzo M."/>
            <person name="Ellison S."/>
            <person name="Senalik D."/>
            <person name="Zeng P."/>
            <person name="Satapoomin P."/>
            <person name="Huang J."/>
            <person name="Bowman M."/>
            <person name="Iovene M."/>
            <person name="Sanseverino W."/>
            <person name="Cavagnaro P."/>
            <person name="Yildiz M."/>
            <person name="Macko-Podgorni A."/>
            <person name="Moranska E."/>
            <person name="Grzebelus E."/>
            <person name="Grzebelus D."/>
            <person name="Ashrafi H."/>
            <person name="Zheng Z."/>
            <person name="Cheng S."/>
            <person name="Spooner D."/>
            <person name="Van Deynze A."/>
            <person name="Simon P."/>
        </authorList>
    </citation>
    <scope>NUCLEOTIDE SEQUENCE</scope>
    <source>
        <tissue evidence="2">Leaf</tissue>
    </source>
</reference>